<evidence type="ECO:0000256" key="8">
    <source>
        <dbReference type="SAM" id="Phobius"/>
    </source>
</evidence>
<dbReference type="InterPro" id="IPR037185">
    <property type="entry name" value="EmrE-like"/>
</dbReference>
<keyword evidence="4 8" id="KW-0812">Transmembrane</keyword>
<evidence type="ECO:0000256" key="4">
    <source>
        <dbReference type="ARBA" id="ARBA00022692"/>
    </source>
</evidence>
<dbReference type="InterPro" id="IPR051258">
    <property type="entry name" value="Diverse_Substrate_Transporter"/>
</dbReference>
<dbReference type="GO" id="GO:0005886">
    <property type="term" value="C:plasma membrane"/>
    <property type="evidence" value="ECO:0007669"/>
    <property type="project" value="UniProtKB-SubCell"/>
</dbReference>
<dbReference type="AlphaFoldDB" id="A0A9W6UK78"/>
<sequence>MNAHPDAGPPATPRRGLLPRAAELTRAAGGSLSPTWMVLIGILSVQVGAGIAKNLFDVLPPSAVVWLRLLTSALVLLAIARPRLRGRTRADWLVVVGFGVSLATMNYAIYESFARIPLGIAVTIEFLGPLAVAVAGSRRRVDLVWVALAATGVLLLGRGGGDLTIAGVAFALLAGAAWAGYILLSAATGQRFSGTSGLAIASVVGVVLIAPAGISQGGAALVDPTLLAIGLAVGLLSSVVPYTLEMQALRRMPPRVFGILMSLEPAAAALVGVALLGEFLSGWQWLAVGCVVAASVGATRSAGRAAGGPAARADRTDPGTGRAQPDAGGPPQ</sequence>
<comment type="similarity">
    <text evidence="2">Belongs to the EamA transporter family.</text>
</comment>
<dbReference type="PANTHER" id="PTHR42920:SF5">
    <property type="entry name" value="EAMA DOMAIN-CONTAINING PROTEIN"/>
    <property type="match status" value="1"/>
</dbReference>
<evidence type="ECO:0000256" key="1">
    <source>
        <dbReference type="ARBA" id="ARBA00004651"/>
    </source>
</evidence>
<evidence type="ECO:0000256" key="6">
    <source>
        <dbReference type="ARBA" id="ARBA00023136"/>
    </source>
</evidence>
<feature type="region of interest" description="Disordered" evidence="7">
    <location>
        <begin position="302"/>
        <end position="332"/>
    </location>
</feature>
<feature type="transmembrane region" description="Helical" evidence="8">
    <location>
        <begin position="92"/>
        <end position="110"/>
    </location>
</feature>
<comment type="subcellular location">
    <subcellularLocation>
        <location evidence="1">Cell membrane</location>
        <topology evidence="1">Multi-pass membrane protein</topology>
    </subcellularLocation>
</comment>
<feature type="transmembrane region" description="Helical" evidence="8">
    <location>
        <begin position="165"/>
        <end position="184"/>
    </location>
</feature>
<protein>
    <submittedName>
        <fullName evidence="10">Membrane protein</fullName>
    </submittedName>
</protein>
<evidence type="ECO:0000259" key="9">
    <source>
        <dbReference type="Pfam" id="PF00892"/>
    </source>
</evidence>
<keyword evidence="11" id="KW-1185">Reference proteome</keyword>
<dbReference type="EMBL" id="BSQG01000007">
    <property type="protein sequence ID" value="GLU49457.1"/>
    <property type="molecule type" value="Genomic_DNA"/>
</dbReference>
<evidence type="ECO:0000313" key="10">
    <source>
        <dbReference type="EMBL" id="GLU49457.1"/>
    </source>
</evidence>
<feature type="transmembrane region" description="Helical" evidence="8">
    <location>
        <begin position="256"/>
        <end position="277"/>
    </location>
</feature>
<proteinExistence type="inferred from homology"/>
<feature type="transmembrane region" description="Helical" evidence="8">
    <location>
        <begin position="143"/>
        <end position="159"/>
    </location>
</feature>
<evidence type="ECO:0000256" key="3">
    <source>
        <dbReference type="ARBA" id="ARBA00022475"/>
    </source>
</evidence>
<keyword evidence="6 8" id="KW-0472">Membrane</keyword>
<gene>
    <name evidence="10" type="ORF">Nans01_38080</name>
</gene>
<dbReference type="SUPFAM" id="SSF103481">
    <property type="entry name" value="Multidrug resistance efflux transporter EmrE"/>
    <property type="match status" value="2"/>
</dbReference>
<evidence type="ECO:0000256" key="5">
    <source>
        <dbReference type="ARBA" id="ARBA00022989"/>
    </source>
</evidence>
<accession>A0A9W6UK78</accession>
<dbReference type="RefSeq" id="WP_432707504.1">
    <property type="nucleotide sequence ID" value="NZ_BSQG01000007.1"/>
</dbReference>
<evidence type="ECO:0000256" key="2">
    <source>
        <dbReference type="ARBA" id="ARBA00007362"/>
    </source>
</evidence>
<dbReference type="InterPro" id="IPR000620">
    <property type="entry name" value="EamA_dom"/>
</dbReference>
<feature type="transmembrane region" description="Helical" evidence="8">
    <location>
        <begin position="62"/>
        <end position="80"/>
    </location>
</feature>
<name>A0A9W6UK78_9ACTN</name>
<feature type="compositionally biased region" description="Low complexity" evidence="7">
    <location>
        <begin position="302"/>
        <end position="311"/>
    </location>
</feature>
<keyword evidence="5 8" id="KW-1133">Transmembrane helix</keyword>
<comment type="caution">
    <text evidence="10">The sequence shown here is derived from an EMBL/GenBank/DDBJ whole genome shotgun (WGS) entry which is preliminary data.</text>
</comment>
<organism evidence="10 11">
    <name type="scientific">Nocardiopsis ansamitocini</name>
    <dbReference type="NCBI Taxonomy" id="1670832"/>
    <lineage>
        <taxon>Bacteria</taxon>
        <taxon>Bacillati</taxon>
        <taxon>Actinomycetota</taxon>
        <taxon>Actinomycetes</taxon>
        <taxon>Streptosporangiales</taxon>
        <taxon>Nocardiopsidaceae</taxon>
        <taxon>Nocardiopsis</taxon>
    </lineage>
</organism>
<reference evidence="10" key="1">
    <citation type="submission" date="2023-02" db="EMBL/GenBank/DDBJ databases">
        <title>Nocardiopsis ansamitocini NBRC 112285.</title>
        <authorList>
            <person name="Ichikawa N."/>
            <person name="Sato H."/>
            <person name="Tonouchi N."/>
        </authorList>
    </citation>
    <scope>NUCLEOTIDE SEQUENCE</scope>
    <source>
        <strain evidence="10">NBRC 112285</strain>
    </source>
</reference>
<feature type="transmembrane region" description="Helical" evidence="8">
    <location>
        <begin position="116"/>
        <end position="136"/>
    </location>
</feature>
<evidence type="ECO:0000313" key="11">
    <source>
        <dbReference type="Proteomes" id="UP001165092"/>
    </source>
</evidence>
<evidence type="ECO:0000256" key="7">
    <source>
        <dbReference type="SAM" id="MobiDB-lite"/>
    </source>
</evidence>
<dbReference type="PANTHER" id="PTHR42920">
    <property type="entry name" value="OS03G0707200 PROTEIN-RELATED"/>
    <property type="match status" value="1"/>
</dbReference>
<feature type="domain" description="EamA" evidence="9">
    <location>
        <begin position="166"/>
        <end position="297"/>
    </location>
</feature>
<feature type="transmembrane region" description="Helical" evidence="8">
    <location>
        <begin position="283"/>
        <end position="302"/>
    </location>
</feature>
<feature type="transmembrane region" description="Helical" evidence="8">
    <location>
        <begin position="226"/>
        <end position="244"/>
    </location>
</feature>
<keyword evidence="3" id="KW-1003">Cell membrane</keyword>
<dbReference type="Proteomes" id="UP001165092">
    <property type="component" value="Unassembled WGS sequence"/>
</dbReference>
<feature type="transmembrane region" description="Helical" evidence="8">
    <location>
        <begin position="196"/>
        <end position="214"/>
    </location>
</feature>
<feature type="transmembrane region" description="Helical" evidence="8">
    <location>
        <begin position="36"/>
        <end position="56"/>
    </location>
</feature>
<dbReference type="Pfam" id="PF00892">
    <property type="entry name" value="EamA"/>
    <property type="match status" value="1"/>
</dbReference>